<evidence type="ECO:0000256" key="1">
    <source>
        <dbReference type="SAM" id="SignalP"/>
    </source>
</evidence>
<feature type="signal peptide" evidence="1">
    <location>
        <begin position="1"/>
        <end position="18"/>
    </location>
</feature>
<feature type="chain" id="PRO_5021029585" description="DUF3575 domain-containing protein" evidence="1">
    <location>
        <begin position="19"/>
        <end position="195"/>
    </location>
</feature>
<dbReference type="OrthoDB" id="883248at2"/>
<keyword evidence="3" id="KW-1185">Reference proteome</keyword>
<dbReference type="AlphaFoldDB" id="A0A4R5C676"/>
<evidence type="ECO:0000313" key="2">
    <source>
        <dbReference type="EMBL" id="TDD93540.1"/>
    </source>
</evidence>
<gene>
    <name evidence="2" type="ORF">E0F76_19030</name>
</gene>
<accession>A0A4R5C676</accession>
<sequence length="195" mass="22125">MKNFIVLAFVLLVSIANSQEVQKVSVAEKLYGVQLGLLNTSFQYETKLDRKITLLTELGLQLEISTKEFNDPLIKNETTTNVSPYLTMEPRFYYSLDRRSKLGKKTYNNSANYFSVAATYISNQTPLVHNGNFDIVSSFSIIPRYGIRRAFAKHFNYEFSGGAGYLYAIFSETDGCNCEHNNTAIDVQARIGYNF</sequence>
<evidence type="ECO:0000313" key="3">
    <source>
        <dbReference type="Proteomes" id="UP000295479"/>
    </source>
</evidence>
<keyword evidence="1" id="KW-0732">Signal</keyword>
<name>A0A4R5C676_9FLAO</name>
<organism evidence="2 3">
    <name type="scientific">Flavobacterium cellulosilyticum</name>
    <dbReference type="NCBI Taxonomy" id="2541731"/>
    <lineage>
        <taxon>Bacteria</taxon>
        <taxon>Pseudomonadati</taxon>
        <taxon>Bacteroidota</taxon>
        <taxon>Flavobacteriia</taxon>
        <taxon>Flavobacteriales</taxon>
        <taxon>Flavobacteriaceae</taxon>
        <taxon>Flavobacterium</taxon>
    </lineage>
</organism>
<comment type="caution">
    <text evidence="2">The sequence shown here is derived from an EMBL/GenBank/DDBJ whole genome shotgun (WGS) entry which is preliminary data.</text>
</comment>
<protein>
    <recommendedName>
        <fullName evidence="4">DUF3575 domain-containing protein</fullName>
    </recommendedName>
</protein>
<reference evidence="2 3" key="1">
    <citation type="submission" date="2019-03" db="EMBL/GenBank/DDBJ databases">
        <title>Flavobacterium AR-3-4 sp. nov. isolated from arctic soil.</title>
        <authorList>
            <person name="Chaudhary D.K."/>
        </authorList>
    </citation>
    <scope>NUCLEOTIDE SEQUENCE [LARGE SCALE GENOMIC DNA]</scope>
    <source>
        <strain evidence="2 3">AR-3-4</strain>
    </source>
</reference>
<dbReference type="Proteomes" id="UP000295479">
    <property type="component" value="Unassembled WGS sequence"/>
</dbReference>
<proteinExistence type="predicted"/>
<dbReference type="RefSeq" id="WP_132010071.1">
    <property type="nucleotide sequence ID" value="NZ_SMFK01000027.1"/>
</dbReference>
<dbReference type="EMBL" id="SMFK01000027">
    <property type="protein sequence ID" value="TDD93540.1"/>
    <property type="molecule type" value="Genomic_DNA"/>
</dbReference>
<evidence type="ECO:0008006" key="4">
    <source>
        <dbReference type="Google" id="ProtNLM"/>
    </source>
</evidence>